<dbReference type="Proteomes" id="UP000095751">
    <property type="component" value="Unassembled WGS sequence"/>
</dbReference>
<gene>
    <name evidence="2" type="ORF">FRACYDRAFT_262986</name>
</gene>
<dbReference type="OrthoDB" id="421993at2759"/>
<sequence>MNTSRQLTIRTAARLLDSGLVSSSQLSLFCHSMATAGEEIWGLNAYNIIVPWEVISERALESDERRRYENTLSIFDGIPISIKANIAEKTLPLTAGSFILGFGNNDKDSRTPPCGYDADTVRILVREKGGIMLGTTSMDEFGMGSLGTNSRHTDGSPRHVKNPLPFLKHLNLNNDNKKYNEDDIPIRNDRTRSDDERLAEIIVQPLELIFEKHQKAMESLQKEAEEESSSSSSRNDFHYHYSAGGSSCGSAASVAHGSSLLSLGTDTGGSVRLPAAWCGLVGLKPSYGLLSRHGVVSYASSFDTVGILAKSVDCASTALDILAQRDVDYSRDSTFSSYGTMHNYSEIAIAQTIMSSSSSEEEIEPEKPLSGIRVGIPAAFSVKECPNEIRDSWSRAADWLKENGADVIEISTNDISPGLIQRALSAYYILVSAEASSNLSRYDGFRYGVAADAEKEEGGVVTAPDNNRAAPDLTPLERQYSATRRQGFGTEVTRRVLCGASVLSSDKFHTHYEAAAQIRAHLAEEFYSVLDGKVDLILIPTVLSLPHKIAQNNDNDYIVEDSTAMFANDIMTVPASLAGLPAVSIPIPIEGEKTFFGGMQLISSRLGESTLMKSAKILEQIIIN</sequence>
<dbReference type="Pfam" id="PF01425">
    <property type="entry name" value="Amidase"/>
    <property type="match status" value="2"/>
</dbReference>
<dbReference type="InParanoid" id="A0A1E7F3D0"/>
<proteinExistence type="predicted"/>
<accession>A0A1E7F3D0</accession>
<dbReference type="EMBL" id="KV784364">
    <property type="protein sequence ID" value="OEU12639.1"/>
    <property type="molecule type" value="Genomic_DNA"/>
</dbReference>
<keyword evidence="3" id="KW-1185">Reference proteome</keyword>
<dbReference type="InterPro" id="IPR023631">
    <property type="entry name" value="Amidase_dom"/>
</dbReference>
<protein>
    <submittedName>
        <fullName evidence="2">Amidase signature enzyme</fullName>
    </submittedName>
</protein>
<dbReference type="InterPro" id="IPR000120">
    <property type="entry name" value="Amidase"/>
</dbReference>
<dbReference type="KEGG" id="fcy:FRACYDRAFT_262986"/>
<dbReference type="InterPro" id="IPR036928">
    <property type="entry name" value="AS_sf"/>
</dbReference>
<evidence type="ECO:0000259" key="1">
    <source>
        <dbReference type="Pfam" id="PF01425"/>
    </source>
</evidence>
<reference evidence="2 3" key="1">
    <citation type="submission" date="2016-09" db="EMBL/GenBank/DDBJ databases">
        <title>Extensive genetic diversity and differential bi-allelic expression allows diatom success in the polar Southern Ocean.</title>
        <authorList>
            <consortium name="DOE Joint Genome Institute"/>
            <person name="Mock T."/>
            <person name="Otillar R.P."/>
            <person name="Strauss J."/>
            <person name="Dupont C."/>
            <person name="Frickenhaus S."/>
            <person name="Maumus F."/>
            <person name="Mcmullan M."/>
            <person name="Sanges R."/>
            <person name="Schmutz J."/>
            <person name="Toseland A."/>
            <person name="Valas R."/>
            <person name="Veluchamy A."/>
            <person name="Ward B.J."/>
            <person name="Allen A."/>
            <person name="Barry K."/>
            <person name="Falciatore A."/>
            <person name="Ferrante M."/>
            <person name="Fortunato A.E."/>
            <person name="Gloeckner G."/>
            <person name="Gruber A."/>
            <person name="Hipkin R."/>
            <person name="Janech M."/>
            <person name="Kroth P."/>
            <person name="Leese F."/>
            <person name="Lindquist E."/>
            <person name="Lyon B.R."/>
            <person name="Martin J."/>
            <person name="Mayer C."/>
            <person name="Parker M."/>
            <person name="Quesneville H."/>
            <person name="Raymond J."/>
            <person name="Uhlig C."/>
            <person name="Valentin K.U."/>
            <person name="Worden A.Z."/>
            <person name="Armbrust E.V."/>
            <person name="Bowler C."/>
            <person name="Green B."/>
            <person name="Moulton V."/>
            <person name="Van Oosterhout C."/>
            <person name="Grigoriev I."/>
        </authorList>
    </citation>
    <scope>NUCLEOTIDE SEQUENCE [LARGE SCALE GENOMIC DNA]</scope>
    <source>
        <strain evidence="2 3">CCMP1102</strain>
    </source>
</reference>
<dbReference type="Gene3D" id="3.90.1300.10">
    <property type="entry name" value="Amidase signature (AS) domain"/>
    <property type="match status" value="1"/>
</dbReference>
<evidence type="ECO:0000313" key="3">
    <source>
        <dbReference type="Proteomes" id="UP000095751"/>
    </source>
</evidence>
<dbReference type="PANTHER" id="PTHR11895">
    <property type="entry name" value="TRANSAMIDASE"/>
    <property type="match status" value="1"/>
</dbReference>
<dbReference type="GO" id="GO:0050567">
    <property type="term" value="F:glutaminyl-tRNA synthase (glutamine-hydrolyzing) activity"/>
    <property type="evidence" value="ECO:0007669"/>
    <property type="project" value="TreeGrafter"/>
</dbReference>
<name>A0A1E7F3D0_9STRA</name>
<feature type="domain" description="Amidase" evidence="1">
    <location>
        <begin position="44"/>
        <end position="162"/>
    </location>
</feature>
<dbReference type="PANTHER" id="PTHR11895:SF7">
    <property type="entry name" value="GLUTAMYL-TRNA(GLN) AMIDOTRANSFERASE SUBUNIT A, MITOCHONDRIAL"/>
    <property type="match status" value="1"/>
</dbReference>
<dbReference type="SUPFAM" id="SSF75304">
    <property type="entry name" value="Amidase signature (AS) enzymes"/>
    <property type="match status" value="2"/>
</dbReference>
<organism evidence="2 3">
    <name type="scientific">Fragilariopsis cylindrus CCMP1102</name>
    <dbReference type="NCBI Taxonomy" id="635003"/>
    <lineage>
        <taxon>Eukaryota</taxon>
        <taxon>Sar</taxon>
        <taxon>Stramenopiles</taxon>
        <taxon>Ochrophyta</taxon>
        <taxon>Bacillariophyta</taxon>
        <taxon>Bacillariophyceae</taxon>
        <taxon>Bacillariophycidae</taxon>
        <taxon>Bacillariales</taxon>
        <taxon>Bacillariaceae</taxon>
        <taxon>Fragilariopsis</taxon>
    </lineage>
</organism>
<dbReference type="AlphaFoldDB" id="A0A1E7F3D0"/>
<evidence type="ECO:0000313" key="2">
    <source>
        <dbReference type="EMBL" id="OEU12639.1"/>
    </source>
</evidence>
<feature type="domain" description="Amidase" evidence="1">
    <location>
        <begin position="228"/>
        <end position="611"/>
    </location>
</feature>